<sequence>MPPGNRLTENKNFWRDAPGETSLHGILKMWVRISSRMETIAVPRWRG</sequence>
<organism evidence="1 2">
    <name type="scientific">Candidatus Jettenia ecosi</name>
    <dbReference type="NCBI Taxonomy" id="2494326"/>
    <lineage>
        <taxon>Bacteria</taxon>
        <taxon>Pseudomonadati</taxon>
        <taxon>Planctomycetota</taxon>
        <taxon>Candidatus Brocadiia</taxon>
        <taxon>Candidatus Brocadiales</taxon>
        <taxon>Candidatus Brocadiaceae</taxon>
        <taxon>Candidatus Jettenia</taxon>
    </lineage>
</organism>
<evidence type="ECO:0000313" key="1">
    <source>
        <dbReference type="EMBL" id="TLD40660.1"/>
    </source>
</evidence>
<comment type="caution">
    <text evidence="1">The sequence shown here is derived from an EMBL/GenBank/DDBJ whole genome shotgun (WGS) entry which is preliminary data.</text>
</comment>
<gene>
    <name evidence="1" type="ORF">JETT_3091</name>
</gene>
<proteinExistence type="predicted"/>
<dbReference type="EMBL" id="SULG01000088">
    <property type="protein sequence ID" value="TLD40660.1"/>
    <property type="molecule type" value="Genomic_DNA"/>
</dbReference>
<dbReference type="Proteomes" id="UP000319783">
    <property type="component" value="Unassembled WGS sequence"/>
</dbReference>
<evidence type="ECO:0000313" key="2">
    <source>
        <dbReference type="Proteomes" id="UP000319783"/>
    </source>
</evidence>
<dbReference type="AlphaFoldDB" id="A0A533QJC1"/>
<accession>A0A533QJC1</accession>
<name>A0A533QJC1_9BACT</name>
<protein>
    <submittedName>
        <fullName evidence="1">Uncharacterized protein</fullName>
    </submittedName>
</protein>
<reference evidence="1 2" key="1">
    <citation type="submission" date="2019-04" db="EMBL/GenBank/DDBJ databases">
        <title>Genome of a novel bacterium Candidatus Jettenia ecosi reconstructed from metagenome of an anammox bioreactor.</title>
        <authorList>
            <person name="Mardanov A.V."/>
            <person name="Beletsky A.V."/>
            <person name="Ravin N.V."/>
            <person name="Botchkova E.A."/>
            <person name="Litti Y.V."/>
            <person name="Nozhevnikova A.N."/>
        </authorList>
    </citation>
    <scope>NUCLEOTIDE SEQUENCE [LARGE SCALE GENOMIC DNA]</scope>
    <source>
        <strain evidence="1">J2</strain>
    </source>
</reference>